<evidence type="ECO:0000256" key="1">
    <source>
        <dbReference type="SAM" id="SignalP"/>
    </source>
</evidence>
<evidence type="ECO:0000313" key="3">
    <source>
        <dbReference type="Proteomes" id="UP000028582"/>
    </source>
</evidence>
<keyword evidence="1" id="KW-0732">Signal</keyword>
<accession>A0A080Z944</accession>
<reference evidence="2 3" key="1">
    <citation type="submission" date="2013-11" db="EMBL/GenBank/DDBJ databases">
        <title>The Genome Sequence of Phytophthora parasitica P1976.</title>
        <authorList>
            <consortium name="The Broad Institute Genomics Platform"/>
            <person name="Russ C."/>
            <person name="Tyler B."/>
            <person name="Panabieres F."/>
            <person name="Shan W."/>
            <person name="Tripathy S."/>
            <person name="Grunwald N."/>
            <person name="Machado M."/>
            <person name="Johnson C.S."/>
            <person name="Walker B."/>
            <person name="Young S."/>
            <person name="Zeng Q."/>
            <person name="Gargeya S."/>
            <person name="Fitzgerald M."/>
            <person name="Haas B."/>
            <person name="Abouelleil A."/>
            <person name="Allen A.W."/>
            <person name="Alvarado L."/>
            <person name="Arachchi H.M."/>
            <person name="Berlin A.M."/>
            <person name="Chapman S.B."/>
            <person name="Gainer-Dewar J."/>
            <person name="Goldberg J."/>
            <person name="Griggs A."/>
            <person name="Gujja S."/>
            <person name="Hansen M."/>
            <person name="Howarth C."/>
            <person name="Imamovic A."/>
            <person name="Ireland A."/>
            <person name="Larimer J."/>
            <person name="McCowan C."/>
            <person name="Murphy C."/>
            <person name="Pearson M."/>
            <person name="Poon T.W."/>
            <person name="Priest M."/>
            <person name="Roberts A."/>
            <person name="Saif S."/>
            <person name="Shea T."/>
            <person name="Sisk P."/>
            <person name="Sykes S."/>
            <person name="Wortman J."/>
            <person name="Nusbaum C."/>
            <person name="Birren B."/>
        </authorList>
    </citation>
    <scope>NUCLEOTIDE SEQUENCE [LARGE SCALE GENOMIC DNA]</scope>
    <source>
        <strain evidence="2 3">P1976</strain>
    </source>
</reference>
<feature type="chain" id="PRO_5001752914" description="Secreted protein" evidence="1">
    <location>
        <begin position="20"/>
        <end position="162"/>
    </location>
</feature>
<organism evidence="2 3">
    <name type="scientific">Phytophthora nicotianae P1976</name>
    <dbReference type="NCBI Taxonomy" id="1317066"/>
    <lineage>
        <taxon>Eukaryota</taxon>
        <taxon>Sar</taxon>
        <taxon>Stramenopiles</taxon>
        <taxon>Oomycota</taxon>
        <taxon>Peronosporomycetes</taxon>
        <taxon>Peronosporales</taxon>
        <taxon>Peronosporaceae</taxon>
        <taxon>Phytophthora</taxon>
    </lineage>
</organism>
<dbReference type="Proteomes" id="UP000028582">
    <property type="component" value="Unassembled WGS sequence"/>
</dbReference>
<name>A0A080Z944_PHYNI</name>
<feature type="signal peptide" evidence="1">
    <location>
        <begin position="1"/>
        <end position="19"/>
    </location>
</feature>
<proteinExistence type="predicted"/>
<protein>
    <recommendedName>
        <fullName evidence="4">Secreted protein</fullName>
    </recommendedName>
</protein>
<sequence>MRLCIAVSTALVASRFVRSLPNILESTCQRERRTFMHHADCIWGRQWTHLVVRSDHIGQEIDELVSATVRRLHLADRPVMQTHLAFHATGLHCYVNTSPRQYLLQMTQHLVRELDLLLVVAVESFNTGMSRVTARIKPQFFLLDFNRCIDLRVEFLQECGVP</sequence>
<dbReference type="EMBL" id="ANJA01003521">
    <property type="protein sequence ID" value="ETO63155.1"/>
    <property type="molecule type" value="Genomic_DNA"/>
</dbReference>
<gene>
    <name evidence="2" type="ORF">F444_19084</name>
</gene>
<dbReference type="AlphaFoldDB" id="A0A080Z944"/>
<evidence type="ECO:0008006" key="4">
    <source>
        <dbReference type="Google" id="ProtNLM"/>
    </source>
</evidence>
<evidence type="ECO:0000313" key="2">
    <source>
        <dbReference type="EMBL" id="ETO63155.1"/>
    </source>
</evidence>
<comment type="caution">
    <text evidence="2">The sequence shown here is derived from an EMBL/GenBank/DDBJ whole genome shotgun (WGS) entry which is preliminary data.</text>
</comment>